<feature type="transmembrane region" description="Helical" evidence="1">
    <location>
        <begin position="138"/>
        <end position="154"/>
    </location>
</feature>
<dbReference type="EMBL" id="SRYD01000004">
    <property type="protein sequence ID" value="TGY76230.1"/>
    <property type="molecule type" value="Genomic_DNA"/>
</dbReference>
<dbReference type="AlphaFoldDB" id="A0A4S2G2R0"/>
<feature type="transmembrane region" description="Helical" evidence="1">
    <location>
        <begin position="38"/>
        <end position="56"/>
    </location>
</feature>
<organism evidence="2 3">
    <name type="scientific">Muribaculum intestinale</name>
    <dbReference type="NCBI Taxonomy" id="1796646"/>
    <lineage>
        <taxon>Bacteria</taxon>
        <taxon>Pseudomonadati</taxon>
        <taxon>Bacteroidota</taxon>
        <taxon>Bacteroidia</taxon>
        <taxon>Bacteroidales</taxon>
        <taxon>Muribaculaceae</taxon>
        <taxon>Muribaculum</taxon>
    </lineage>
</organism>
<comment type="caution">
    <text evidence="2">The sequence shown here is derived from an EMBL/GenBank/DDBJ whole genome shotgun (WGS) entry which is preliminary data.</text>
</comment>
<proteinExistence type="predicted"/>
<feature type="transmembrane region" description="Helical" evidence="1">
    <location>
        <begin position="246"/>
        <end position="266"/>
    </location>
</feature>
<keyword evidence="1" id="KW-0472">Membrane</keyword>
<sequence>MTSIFNHNGALLMGYMVFLNCIAILCVAPQFSRNSKHGIGLFALAILTFLMSLLPIQSGDFVYYGQILQTGRNFSHFEDFYQLLWLFNPDYIEWRAVVWGACVLLLIINIKLLHLNDKFAAFIFIITQFFYFGTMRNMFGFMLMFVSVTIFYISISSVKKYPLIIIAALGLWGSTFLHRSMWMYVLFLIVGIIPINKYLIKISLIAFPFAWTSVFVLSSWFLSTFADTEMQTHADAYTSGERVSTILQTTMELIKNGAYLYLLYIVTSHYCRPKCNFPNVIKFLIRYSYFLFYVGFLFLGQTSGGWLYSRFTEAGQITFMFVMMYFFYNYPRTRNVKIAFGVLIVFILYRILYITMRAPEEFIARINTITI</sequence>
<name>A0A4S2G2R0_9BACT</name>
<feature type="transmembrane region" description="Helical" evidence="1">
    <location>
        <begin position="91"/>
        <end position="108"/>
    </location>
</feature>
<evidence type="ECO:0000313" key="3">
    <source>
        <dbReference type="Proteomes" id="UP000306630"/>
    </source>
</evidence>
<keyword evidence="1" id="KW-1133">Transmembrane helix</keyword>
<feature type="transmembrane region" description="Helical" evidence="1">
    <location>
        <begin position="314"/>
        <end position="331"/>
    </location>
</feature>
<feature type="transmembrane region" description="Helical" evidence="1">
    <location>
        <begin position="183"/>
        <end position="200"/>
    </location>
</feature>
<gene>
    <name evidence="2" type="ORF">E5333_01475</name>
</gene>
<keyword evidence="1" id="KW-0812">Transmembrane</keyword>
<feature type="transmembrane region" description="Helical" evidence="1">
    <location>
        <begin position="12"/>
        <end position="31"/>
    </location>
</feature>
<evidence type="ECO:0008006" key="4">
    <source>
        <dbReference type="Google" id="ProtNLM"/>
    </source>
</evidence>
<feature type="transmembrane region" description="Helical" evidence="1">
    <location>
        <begin position="338"/>
        <end position="356"/>
    </location>
</feature>
<dbReference type="Proteomes" id="UP000306630">
    <property type="component" value="Unassembled WGS sequence"/>
</dbReference>
<evidence type="ECO:0000256" key="1">
    <source>
        <dbReference type="SAM" id="Phobius"/>
    </source>
</evidence>
<protein>
    <recommendedName>
        <fullName evidence="4">EpsG family protein</fullName>
    </recommendedName>
</protein>
<feature type="transmembrane region" description="Helical" evidence="1">
    <location>
        <begin position="207"/>
        <end position="226"/>
    </location>
</feature>
<accession>A0A4S2G2R0</accession>
<reference evidence="2 3" key="1">
    <citation type="submission" date="2019-04" db="EMBL/GenBank/DDBJ databases">
        <title>Microbes associate with the intestines of laboratory mice.</title>
        <authorList>
            <person name="Navarre W."/>
            <person name="Wong E."/>
            <person name="Huang K."/>
            <person name="Tropini C."/>
            <person name="Ng K."/>
            <person name="Yu B."/>
        </authorList>
    </citation>
    <scope>NUCLEOTIDE SEQUENCE [LARGE SCALE GENOMIC DNA]</scope>
    <source>
        <strain evidence="2 3">NM06_A21</strain>
    </source>
</reference>
<evidence type="ECO:0000313" key="2">
    <source>
        <dbReference type="EMBL" id="TGY76230.1"/>
    </source>
</evidence>
<feature type="transmembrane region" description="Helical" evidence="1">
    <location>
        <begin position="287"/>
        <end position="308"/>
    </location>
</feature>
<dbReference type="RefSeq" id="WP_135992698.1">
    <property type="nucleotide sequence ID" value="NZ_SRYD01000004.1"/>
</dbReference>